<dbReference type="InterPro" id="IPR036061">
    <property type="entry name" value="CheW-like_dom_sf"/>
</dbReference>
<dbReference type="GO" id="GO:0007165">
    <property type="term" value="P:signal transduction"/>
    <property type="evidence" value="ECO:0007669"/>
    <property type="project" value="InterPro"/>
</dbReference>
<evidence type="ECO:0000259" key="1">
    <source>
        <dbReference type="PROSITE" id="PS50851"/>
    </source>
</evidence>
<dbReference type="Gene3D" id="2.30.30.40">
    <property type="entry name" value="SH3 Domains"/>
    <property type="match status" value="1"/>
</dbReference>
<dbReference type="Gene3D" id="2.40.50.180">
    <property type="entry name" value="CheA-289, Domain 4"/>
    <property type="match status" value="1"/>
</dbReference>
<dbReference type="Proteomes" id="UP000215377">
    <property type="component" value="Unassembled WGS sequence"/>
</dbReference>
<proteinExistence type="predicted"/>
<dbReference type="EMBL" id="AQQR01000007">
    <property type="protein sequence ID" value="OWU72336.1"/>
    <property type="molecule type" value="Genomic_DNA"/>
</dbReference>
<name>A0A225NG35_9RHOB</name>
<accession>A0A225NG35</accession>
<dbReference type="PANTHER" id="PTHR22617:SF23">
    <property type="entry name" value="CHEMOTAXIS PROTEIN CHEW"/>
    <property type="match status" value="1"/>
</dbReference>
<dbReference type="PROSITE" id="PS50851">
    <property type="entry name" value="CHEW"/>
    <property type="match status" value="1"/>
</dbReference>
<reference evidence="2 3" key="1">
    <citation type="submission" date="2013-04" db="EMBL/GenBank/DDBJ databases">
        <title>Oceanicola sp. 22II1-22F33 Genome Sequencing.</title>
        <authorList>
            <person name="Lai Q."/>
            <person name="Li G."/>
            <person name="Shao Z."/>
        </authorList>
    </citation>
    <scope>NUCLEOTIDE SEQUENCE [LARGE SCALE GENOMIC DNA]</scope>
    <source>
        <strain evidence="2 3">22II1-22F33</strain>
    </source>
</reference>
<keyword evidence="3" id="KW-1185">Reference proteome</keyword>
<sequence length="147" mass="16219">MLLIFRLEGESFGVSVDSVQEILDPQDPTPVPNADPFAYGLINVRGVVVPVIDVRRRLRMAPVDRKDTTRMIVLEHEIDGKMTKLAFSADAVDTVIEADLTALEKVPDLGASWPQSYLRGAIRRDDDLVVLLDTQTLFAPVMQSTAA</sequence>
<dbReference type="PANTHER" id="PTHR22617">
    <property type="entry name" value="CHEMOTAXIS SENSOR HISTIDINE KINASE-RELATED"/>
    <property type="match status" value="1"/>
</dbReference>
<dbReference type="SMART" id="SM00260">
    <property type="entry name" value="CheW"/>
    <property type="match status" value="1"/>
</dbReference>
<dbReference type="SUPFAM" id="SSF50341">
    <property type="entry name" value="CheW-like"/>
    <property type="match status" value="1"/>
</dbReference>
<dbReference type="GO" id="GO:0006935">
    <property type="term" value="P:chemotaxis"/>
    <property type="evidence" value="ECO:0007669"/>
    <property type="project" value="InterPro"/>
</dbReference>
<feature type="domain" description="CheW-like" evidence="1">
    <location>
        <begin position="1"/>
        <end position="143"/>
    </location>
</feature>
<evidence type="ECO:0000313" key="3">
    <source>
        <dbReference type="Proteomes" id="UP000215377"/>
    </source>
</evidence>
<dbReference type="AlphaFoldDB" id="A0A225NG35"/>
<dbReference type="InterPro" id="IPR002545">
    <property type="entry name" value="CheW-lke_dom"/>
</dbReference>
<organism evidence="2 3">
    <name type="scientific">Marinibacterium profundimaris</name>
    <dbReference type="NCBI Taxonomy" id="1679460"/>
    <lineage>
        <taxon>Bacteria</taxon>
        <taxon>Pseudomonadati</taxon>
        <taxon>Pseudomonadota</taxon>
        <taxon>Alphaproteobacteria</taxon>
        <taxon>Rhodobacterales</taxon>
        <taxon>Paracoccaceae</taxon>
        <taxon>Marinibacterium</taxon>
    </lineage>
</organism>
<dbReference type="Pfam" id="PF01584">
    <property type="entry name" value="CheW"/>
    <property type="match status" value="1"/>
</dbReference>
<evidence type="ECO:0000313" key="2">
    <source>
        <dbReference type="EMBL" id="OWU72336.1"/>
    </source>
</evidence>
<gene>
    <name evidence="2" type="ORF">ATO3_17195</name>
</gene>
<dbReference type="GO" id="GO:0005829">
    <property type="term" value="C:cytosol"/>
    <property type="evidence" value="ECO:0007669"/>
    <property type="project" value="TreeGrafter"/>
</dbReference>
<comment type="caution">
    <text evidence="2">The sequence shown here is derived from an EMBL/GenBank/DDBJ whole genome shotgun (WGS) entry which is preliminary data.</text>
</comment>
<protein>
    <recommendedName>
        <fullName evidence="1">CheW-like domain-containing protein</fullName>
    </recommendedName>
</protein>
<dbReference type="InterPro" id="IPR039315">
    <property type="entry name" value="CheW"/>
</dbReference>